<dbReference type="Proteomes" id="UP000290889">
    <property type="component" value="Chromosome"/>
</dbReference>
<protein>
    <submittedName>
        <fullName evidence="3">Mechanosensitive ion channel</fullName>
    </submittedName>
</protein>
<proteinExistence type="predicted"/>
<dbReference type="Pfam" id="PF00924">
    <property type="entry name" value="MS_channel_2nd"/>
    <property type="match status" value="1"/>
</dbReference>
<feature type="transmembrane region" description="Helical" evidence="1">
    <location>
        <begin position="82"/>
        <end position="109"/>
    </location>
</feature>
<dbReference type="GO" id="GO:0016020">
    <property type="term" value="C:membrane"/>
    <property type="evidence" value="ECO:0007669"/>
    <property type="project" value="InterPro"/>
</dbReference>
<dbReference type="Pfam" id="PF05552">
    <property type="entry name" value="MS_channel_1st_1"/>
    <property type="match status" value="2"/>
</dbReference>
<feature type="transmembrane region" description="Helical" evidence="1">
    <location>
        <begin position="115"/>
        <end position="136"/>
    </location>
</feature>
<dbReference type="Gene3D" id="1.10.287.1260">
    <property type="match status" value="1"/>
</dbReference>
<dbReference type="OrthoDB" id="1493289at2"/>
<reference evidence="3 4" key="1">
    <citation type="submission" date="2019-01" db="EMBL/GenBank/DDBJ databases">
        <title>Muriicola soli sp. nov., isolated from soil.</title>
        <authorList>
            <person name="Kang H.J."/>
            <person name="Kim S.B."/>
        </authorList>
    </citation>
    <scope>NUCLEOTIDE SEQUENCE [LARGE SCALE GENOMIC DNA]</scope>
    <source>
        <strain evidence="3 4">MMS17-SY002</strain>
    </source>
</reference>
<keyword evidence="1" id="KW-1133">Transmembrane helix</keyword>
<feature type="transmembrane region" description="Helical" evidence="1">
    <location>
        <begin position="157"/>
        <end position="178"/>
    </location>
</feature>
<feature type="transmembrane region" description="Helical" evidence="1">
    <location>
        <begin position="184"/>
        <end position="206"/>
    </location>
</feature>
<sequence length="272" mass="29387">MDTLGSLATDSLTTIIQDIVSALPGILGAIIVLTIGWLIIKIIGFVLKKILKLARIDALSEKINEARLFGEESKIKIDVIKILLGFIKGILWITFIIVAAEIMGLTIISTEISNLLRYLPVLLSAVVIFMIGMYAAKLIKSALTSIFDSMGIGGSKIVSSIVYYMIIVFVLITALNQAGIDTAIITSNITLVIGAFLLAFAIGLGLGSREVVAKLLNTFYARKTYAVGDSIKTKKFEGTIEAIEGILVTVKTRDGKIVIPIEDLIQTKVELK</sequence>
<accession>A0A411ECF5</accession>
<keyword evidence="1" id="KW-0812">Transmembrane</keyword>
<dbReference type="InterPro" id="IPR045275">
    <property type="entry name" value="MscS_archaea/bacteria_type"/>
</dbReference>
<evidence type="ECO:0000313" key="4">
    <source>
        <dbReference type="Proteomes" id="UP000290889"/>
    </source>
</evidence>
<dbReference type="PANTHER" id="PTHR30221">
    <property type="entry name" value="SMALL-CONDUCTANCE MECHANOSENSITIVE CHANNEL"/>
    <property type="match status" value="1"/>
</dbReference>
<evidence type="ECO:0000313" key="3">
    <source>
        <dbReference type="EMBL" id="QBA65308.1"/>
    </source>
</evidence>
<keyword evidence="1" id="KW-0472">Membrane</keyword>
<dbReference type="InterPro" id="IPR006685">
    <property type="entry name" value="MscS_channel_2nd"/>
</dbReference>
<dbReference type="RefSeq" id="WP_129606416.1">
    <property type="nucleotide sequence ID" value="NZ_CP035544.1"/>
</dbReference>
<evidence type="ECO:0000256" key="1">
    <source>
        <dbReference type="SAM" id="Phobius"/>
    </source>
</evidence>
<dbReference type="AlphaFoldDB" id="A0A411ECF5"/>
<gene>
    <name evidence="3" type="ORF">EQY75_12675</name>
</gene>
<organism evidence="3 4">
    <name type="scientific">Muriicola soli</name>
    <dbReference type="NCBI Taxonomy" id="2507538"/>
    <lineage>
        <taxon>Bacteria</taxon>
        <taxon>Pseudomonadati</taxon>
        <taxon>Bacteroidota</taxon>
        <taxon>Flavobacteriia</taxon>
        <taxon>Flavobacteriales</taxon>
        <taxon>Flavobacteriaceae</taxon>
        <taxon>Muriicola</taxon>
    </lineage>
</organism>
<dbReference type="EMBL" id="CP035544">
    <property type="protein sequence ID" value="QBA65308.1"/>
    <property type="molecule type" value="Genomic_DNA"/>
</dbReference>
<name>A0A411ECF5_9FLAO</name>
<feature type="domain" description="Mechanosensitive ion channel MscS" evidence="2">
    <location>
        <begin position="220"/>
        <end position="269"/>
    </location>
</feature>
<keyword evidence="4" id="KW-1185">Reference proteome</keyword>
<dbReference type="KEGG" id="mur:EQY75_12675"/>
<dbReference type="PANTHER" id="PTHR30221:SF1">
    <property type="entry name" value="SMALL-CONDUCTANCE MECHANOSENSITIVE CHANNEL"/>
    <property type="match status" value="1"/>
</dbReference>
<feature type="transmembrane region" description="Helical" evidence="1">
    <location>
        <begin position="26"/>
        <end position="47"/>
    </location>
</feature>
<dbReference type="GO" id="GO:0008381">
    <property type="term" value="F:mechanosensitive monoatomic ion channel activity"/>
    <property type="evidence" value="ECO:0007669"/>
    <property type="project" value="InterPro"/>
</dbReference>
<evidence type="ECO:0000259" key="2">
    <source>
        <dbReference type="Pfam" id="PF00924"/>
    </source>
</evidence>
<dbReference type="InterPro" id="IPR008910">
    <property type="entry name" value="MSC_TM_helix"/>
</dbReference>